<comment type="caution">
    <text evidence="9">The sequence shown here is derived from an EMBL/GenBank/DDBJ whole genome shotgun (WGS) entry which is preliminary data.</text>
</comment>
<dbReference type="AlphaFoldDB" id="A0AAD6Q2V1"/>
<feature type="compositionally biased region" description="Low complexity" evidence="7">
    <location>
        <begin position="111"/>
        <end position="129"/>
    </location>
</feature>
<dbReference type="InterPro" id="IPR027640">
    <property type="entry name" value="Kinesin-like_fam"/>
</dbReference>
<feature type="coiled-coil region" evidence="6">
    <location>
        <begin position="540"/>
        <end position="574"/>
    </location>
</feature>
<reference evidence="9" key="1">
    <citation type="journal article" date="2023" name="Mol. Ecol. Resour.">
        <title>Chromosome-level genome assembly of a triploid poplar Populus alba 'Berolinensis'.</title>
        <authorList>
            <person name="Chen S."/>
            <person name="Yu Y."/>
            <person name="Wang X."/>
            <person name="Wang S."/>
            <person name="Zhang T."/>
            <person name="Zhou Y."/>
            <person name="He R."/>
            <person name="Meng N."/>
            <person name="Wang Y."/>
            <person name="Liu W."/>
            <person name="Liu Z."/>
            <person name="Liu J."/>
            <person name="Guo Q."/>
            <person name="Huang H."/>
            <person name="Sederoff R.R."/>
            <person name="Wang G."/>
            <person name="Qu G."/>
            <person name="Chen S."/>
        </authorList>
    </citation>
    <scope>NUCLEOTIDE SEQUENCE</scope>
    <source>
        <strain evidence="9">SC-2020</strain>
    </source>
</reference>
<dbReference type="Pfam" id="PF00225">
    <property type="entry name" value="Kinesin"/>
    <property type="match status" value="1"/>
</dbReference>
<evidence type="ECO:0000256" key="2">
    <source>
        <dbReference type="ARBA" id="ARBA00022741"/>
    </source>
</evidence>
<feature type="compositionally biased region" description="Basic and acidic residues" evidence="7">
    <location>
        <begin position="705"/>
        <end position="721"/>
    </location>
</feature>
<feature type="compositionally biased region" description="Low complexity" evidence="7">
    <location>
        <begin position="25"/>
        <end position="41"/>
    </location>
</feature>
<dbReference type="PROSITE" id="PS50067">
    <property type="entry name" value="KINESIN_MOTOR_2"/>
    <property type="match status" value="1"/>
</dbReference>
<feature type="region of interest" description="Disordered" evidence="7">
    <location>
        <begin position="1"/>
        <end position="43"/>
    </location>
</feature>
<keyword evidence="6" id="KW-0175">Coiled coil</keyword>
<feature type="domain" description="Kinesin motor" evidence="8">
    <location>
        <begin position="75"/>
        <end position="444"/>
    </location>
</feature>
<evidence type="ECO:0000256" key="3">
    <source>
        <dbReference type="ARBA" id="ARBA00022840"/>
    </source>
</evidence>
<gene>
    <name evidence="9" type="ORF">NC653_031036</name>
</gene>
<keyword evidence="4 5" id="KW-0505">Motor protein</keyword>
<feature type="compositionally biased region" description="Basic and acidic residues" evidence="7">
    <location>
        <begin position="856"/>
        <end position="871"/>
    </location>
</feature>
<feature type="region of interest" description="Disordered" evidence="7">
    <location>
        <begin position="702"/>
        <end position="721"/>
    </location>
</feature>
<evidence type="ECO:0000256" key="6">
    <source>
        <dbReference type="SAM" id="Coils"/>
    </source>
</evidence>
<sequence>MEAKSPSECPNTVTVRRNPHRRARPTPAASTNPNPNAQNPNMKREISSFPIQDILAMEIPQKNPPEPPAPATSENLKVYLRIRPIVTLKPNTKDQKIFRQRQKNAWPQNPSSKNNSANVKKNTTTTTTTSSNEVCIDVNDSHSVILSPPASLQDSKRIKSEVYEGFSHVFASDSTQNEVFEKMVKPLVDDFLNGKSGLLAALGPSGSGKTHTVFGTPREPGMVHLALEQIFKEAQQCGSKLTREFKVSVFEIYSDRGKGEKISDLSPDGGDLSMQQATIKGLQEVAISSAAQAESLIACAMLKRTTAMTNMNSQSSRSQCIINIHSFVRDPDAEPNNAVLTIVDLAGAEREKRTGNQGSRLIESNFINNTSMVFGLCLRSLLEHQSNPKKPLKMHFKNSMLTRYLRDYLEGKRRMTLILTVKPGEHDYSDTSYLLRQASPFMKIKFTNVEEPSMFLNKRHIEMLPRVEQAKKMKCSGRYAKTEEGKSVRDEHQLLPKVTKRIYTSDSVSAAPVKLDSVDLPRERNHQVMQNFAKALWNVLKQYKEKLMVAEREIESLNEVIGNEKTRYLKLEKELKDFKSCCSYSLENSTVSTLINIDTKSKALDPRCQNDFELGNDQDVFAEACRLLILFFHAPECNTTQKFDGTPRHDQNIISEIEESVHFLNLKAIECDGSPRKDREATPKKYDSTPIQDQNVIYEASECDGSPRKDQGATKKCDYTPRHDQPIFSQIEEKDHFLNLKAPECDGSARKDQGVIIEEKDHFLNLKAPECDGSARKLQGATKKYNYTPRHYQHVFSQIEEKDHFLNLKASECNGSPRKDQGATKKYDDIPRHDQHIFSQTEEHVHSLNLRASECDDSPRKYQDVVTKKSLDPSVSPKDVASTQKCNLDVPESELLSDSSCKPLNVLKPKRRLLPASSTLLRDIPLGIEDESENPKGNRGAKKSAAEETKRTQGSISLLRLLQSNLHV</sequence>
<evidence type="ECO:0000256" key="5">
    <source>
        <dbReference type="PROSITE-ProRule" id="PRU00283"/>
    </source>
</evidence>
<organism evidence="9 10">
    <name type="scientific">Populus alba x Populus x berolinensis</name>
    <dbReference type="NCBI Taxonomy" id="444605"/>
    <lineage>
        <taxon>Eukaryota</taxon>
        <taxon>Viridiplantae</taxon>
        <taxon>Streptophyta</taxon>
        <taxon>Embryophyta</taxon>
        <taxon>Tracheophyta</taxon>
        <taxon>Spermatophyta</taxon>
        <taxon>Magnoliopsida</taxon>
        <taxon>eudicotyledons</taxon>
        <taxon>Gunneridae</taxon>
        <taxon>Pentapetalae</taxon>
        <taxon>rosids</taxon>
        <taxon>fabids</taxon>
        <taxon>Malpighiales</taxon>
        <taxon>Salicaceae</taxon>
        <taxon>Saliceae</taxon>
        <taxon>Populus</taxon>
    </lineage>
</organism>
<dbReference type="InterPro" id="IPR036961">
    <property type="entry name" value="Kinesin_motor_dom_sf"/>
</dbReference>
<dbReference type="InterPro" id="IPR027417">
    <property type="entry name" value="P-loop_NTPase"/>
</dbReference>
<dbReference type="GO" id="GO:0016887">
    <property type="term" value="F:ATP hydrolysis activity"/>
    <property type="evidence" value="ECO:0007669"/>
    <property type="project" value="TreeGrafter"/>
</dbReference>
<keyword evidence="2 5" id="KW-0547">Nucleotide-binding</keyword>
<feature type="region of interest" description="Disordered" evidence="7">
    <location>
        <begin position="811"/>
        <end position="831"/>
    </location>
</feature>
<feature type="region of interest" description="Disordered" evidence="7">
    <location>
        <begin position="856"/>
        <end position="883"/>
    </location>
</feature>
<feature type="region of interest" description="Disordered" evidence="7">
    <location>
        <begin position="91"/>
        <end position="129"/>
    </location>
</feature>
<evidence type="ECO:0000259" key="8">
    <source>
        <dbReference type="PROSITE" id="PS50067"/>
    </source>
</evidence>
<keyword evidence="1" id="KW-0493">Microtubule</keyword>
<protein>
    <submittedName>
        <fullName evidence="9">Kinesin-like protein KIN-6 isoform X1</fullName>
    </submittedName>
</protein>
<name>A0AAD6Q2V1_9ROSI</name>
<accession>A0AAD6Q2V1</accession>
<evidence type="ECO:0000313" key="9">
    <source>
        <dbReference type="EMBL" id="KAJ6975068.1"/>
    </source>
</evidence>
<dbReference type="Gene3D" id="3.40.850.10">
    <property type="entry name" value="Kinesin motor domain"/>
    <property type="match status" value="1"/>
</dbReference>
<feature type="region of interest" description="Disordered" evidence="7">
    <location>
        <begin position="925"/>
        <end position="953"/>
    </location>
</feature>
<dbReference type="Proteomes" id="UP001164929">
    <property type="component" value="Chromosome 13"/>
</dbReference>
<evidence type="ECO:0000256" key="7">
    <source>
        <dbReference type="SAM" id="MobiDB-lite"/>
    </source>
</evidence>
<evidence type="ECO:0000256" key="4">
    <source>
        <dbReference type="ARBA" id="ARBA00023175"/>
    </source>
</evidence>
<dbReference type="InterPro" id="IPR001752">
    <property type="entry name" value="Kinesin_motor_dom"/>
</dbReference>
<comment type="similarity">
    <text evidence="5">Belongs to the TRAFAC class myosin-kinesin ATPase superfamily. Kinesin family.</text>
</comment>
<dbReference type="GO" id="GO:0007018">
    <property type="term" value="P:microtubule-based movement"/>
    <property type="evidence" value="ECO:0007669"/>
    <property type="project" value="InterPro"/>
</dbReference>
<dbReference type="EMBL" id="JAQIZT010000013">
    <property type="protein sequence ID" value="KAJ6975068.1"/>
    <property type="molecule type" value="Genomic_DNA"/>
</dbReference>
<dbReference type="GO" id="GO:0005871">
    <property type="term" value="C:kinesin complex"/>
    <property type="evidence" value="ECO:0007669"/>
    <property type="project" value="TreeGrafter"/>
</dbReference>
<dbReference type="PANTHER" id="PTHR24115">
    <property type="entry name" value="KINESIN-RELATED"/>
    <property type="match status" value="1"/>
</dbReference>
<evidence type="ECO:0000313" key="10">
    <source>
        <dbReference type="Proteomes" id="UP001164929"/>
    </source>
</evidence>
<dbReference type="GO" id="GO:0005634">
    <property type="term" value="C:nucleus"/>
    <property type="evidence" value="ECO:0007669"/>
    <property type="project" value="TreeGrafter"/>
</dbReference>
<feature type="binding site" evidence="5">
    <location>
        <begin position="203"/>
        <end position="210"/>
    </location>
    <ligand>
        <name>ATP</name>
        <dbReference type="ChEBI" id="CHEBI:30616"/>
    </ligand>
</feature>
<dbReference type="GO" id="GO:0005524">
    <property type="term" value="F:ATP binding"/>
    <property type="evidence" value="ECO:0007669"/>
    <property type="project" value="UniProtKB-UniRule"/>
</dbReference>
<dbReference type="GO" id="GO:0005874">
    <property type="term" value="C:microtubule"/>
    <property type="evidence" value="ECO:0007669"/>
    <property type="project" value="UniProtKB-KW"/>
</dbReference>
<evidence type="ECO:0000256" key="1">
    <source>
        <dbReference type="ARBA" id="ARBA00022701"/>
    </source>
</evidence>
<dbReference type="GO" id="GO:0008017">
    <property type="term" value="F:microtubule binding"/>
    <property type="evidence" value="ECO:0007669"/>
    <property type="project" value="InterPro"/>
</dbReference>
<keyword evidence="10" id="KW-1185">Reference proteome</keyword>
<dbReference type="SMART" id="SM00129">
    <property type="entry name" value="KISc"/>
    <property type="match status" value="1"/>
</dbReference>
<dbReference type="GO" id="GO:0003777">
    <property type="term" value="F:microtubule motor activity"/>
    <property type="evidence" value="ECO:0007669"/>
    <property type="project" value="InterPro"/>
</dbReference>
<dbReference type="PANTHER" id="PTHR24115:SF1008">
    <property type="entry name" value="KINESIN-LIKE PROTEIN SUBITO"/>
    <property type="match status" value="1"/>
</dbReference>
<dbReference type="SUPFAM" id="SSF52540">
    <property type="entry name" value="P-loop containing nucleoside triphosphate hydrolases"/>
    <property type="match status" value="1"/>
</dbReference>
<dbReference type="PRINTS" id="PR00380">
    <property type="entry name" value="KINESINHEAVY"/>
</dbReference>
<keyword evidence="3 5" id="KW-0067">ATP-binding</keyword>
<feature type="compositionally biased region" description="Basic and acidic residues" evidence="7">
    <location>
        <begin position="817"/>
        <end position="831"/>
    </location>
</feature>
<proteinExistence type="inferred from homology"/>